<sequence length="50" mass="4942">MPPSKGRINEIRRRVLSAALLSPPVELAGAGVSSGVDAAGELDVSAGLVG</sequence>
<organism evidence="1 2">
    <name type="scientific">Dyella japonica</name>
    <dbReference type="NCBI Taxonomy" id="231455"/>
    <lineage>
        <taxon>Bacteria</taxon>
        <taxon>Pseudomonadati</taxon>
        <taxon>Pseudomonadota</taxon>
        <taxon>Gammaproteobacteria</taxon>
        <taxon>Lysobacterales</taxon>
        <taxon>Rhodanobacteraceae</taxon>
        <taxon>Dyella</taxon>
    </lineage>
</organism>
<name>A0ABV2JND6_9GAMM</name>
<comment type="caution">
    <text evidence="1">The sequence shown here is derived from an EMBL/GenBank/DDBJ whole genome shotgun (WGS) entry which is preliminary data.</text>
</comment>
<reference evidence="1 2" key="1">
    <citation type="submission" date="2024-06" db="EMBL/GenBank/DDBJ databases">
        <title>Sorghum-associated microbial communities from plants grown in Nebraska, USA.</title>
        <authorList>
            <person name="Schachtman D."/>
        </authorList>
    </citation>
    <scope>NUCLEOTIDE SEQUENCE [LARGE SCALE GENOMIC DNA]</scope>
    <source>
        <strain evidence="1 2">1073</strain>
    </source>
</reference>
<dbReference type="RefSeq" id="WP_354011863.1">
    <property type="nucleotide sequence ID" value="NZ_JBEPMU010000001.1"/>
</dbReference>
<protein>
    <submittedName>
        <fullName evidence="1">Uncharacterized protein</fullName>
    </submittedName>
</protein>
<accession>A0ABV2JND6</accession>
<dbReference type="EMBL" id="JBEPMU010000001">
    <property type="protein sequence ID" value="MET3650353.1"/>
    <property type="molecule type" value="Genomic_DNA"/>
</dbReference>
<proteinExistence type="predicted"/>
<evidence type="ECO:0000313" key="1">
    <source>
        <dbReference type="EMBL" id="MET3650353.1"/>
    </source>
</evidence>
<keyword evidence="2" id="KW-1185">Reference proteome</keyword>
<dbReference type="Proteomes" id="UP001549184">
    <property type="component" value="Unassembled WGS sequence"/>
</dbReference>
<gene>
    <name evidence="1" type="ORF">ABIC75_000055</name>
</gene>
<evidence type="ECO:0000313" key="2">
    <source>
        <dbReference type="Proteomes" id="UP001549184"/>
    </source>
</evidence>